<dbReference type="Pfam" id="PF00096">
    <property type="entry name" value="zf-C2H2"/>
    <property type="match status" value="5"/>
</dbReference>
<comment type="subcellular location">
    <subcellularLocation>
        <location evidence="2">Nucleus</location>
    </subcellularLocation>
</comment>
<feature type="domain" description="C2H2-type" evidence="14">
    <location>
        <begin position="253"/>
        <end position="280"/>
    </location>
</feature>
<evidence type="ECO:0000256" key="2">
    <source>
        <dbReference type="ARBA" id="ARBA00004123"/>
    </source>
</evidence>
<reference evidence="15" key="3">
    <citation type="submission" date="2025-09" db="UniProtKB">
        <authorList>
            <consortium name="Ensembl"/>
        </authorList>
    </citation>
    <scope>IDENTIFICATION</scope>
</reference>
<keyword evidence="5" id="KW-0677">Repeat</keyword>
<sequence>MSKLQLFRLFLNERLTAAALEIFGAVERTVTEYQEENCRLRSMLSNRITADIKLCRIESQPLSLPLSELDIPPDEQPWSPHLTQEDPEPTQIKEEQEELRTSEEEEHLQVQDDVIMFKFPLPYVKSECGQEHQLQSTNLPQTLENRESDFKPFDLTNLNSLDISVNLVDNPKNAAIYSSAMSRGPVGLCRTHGGKPSVCPFCGKTFKQKNHLSRHLIIHTGKKPFSCSNCQKSFNRKETLTRHELIHTGEKSFCCADCGKRFNRKKRLTMHILTHRGEKPFNCGDCGKSFYSKQTLTRHNMTHTGEKPFSCGDCGRSFSRKEHLTGHIFAFH</sequence>
<dbReference type="GO" id="GO:0000981">
    <property type="term" value="F:DNA-binding transcription factor activity, RNA polymerase II-specific"/>
    <property type="evidence" value="ECO:0007669"/>
    <property type="project" value="TreeGrafter"/>
</dbReference>
<dbReference type="Ensembl" id="ENSELUT00000092385.1">
    <property type="protein sequence ID" value="ENSELUP00000084376.1"/>
    <property type="gene ID" value="ENSELUG00000035779.1"/>
</dbReference>
<dbReference type="PROSITE" id="PS50157">
    <property type="entry name" value="ZINC_FINGER_C2H2_2"/>
    <property type="match status" value="5"/>
</dbReference>
<keyword evidence="10" id="KW-0804">Transcription</keyword>
<keyword evidence="6 12" id="KW-0863">Zinc-finger</keyword>
<feature type="domain" description="C2H2-type" evidence="14">
    <location>
        <begin position="225"/>
        <end position="252"/>
    </location>
</feature>
<evidence type="ECO:0000256" key="7">
    <source>
        <dbReference type="ARBA" id="ARBA00022833"/>
    </source>
</evidence>
<dbReference type="FunFam" id="3.30.160.60:FF:001134">
    <property type="entry name" value="Zinc finger protein 70"/>
    <property type="match status" value="1"/>
</dbReference>
<accession>A0AAY5K6H6</accession>
<dbReference type="AlphaFoldDB" id="A0AAY5K6H6"/>
<evidence type="ECO:0000313" key="15">
    <source>
        <dbReference type="Ensembl" id="ENSELUP00000084376.1"/>
    </source>
</evidence>
<dbReference type="GeneTree" id="ENSGT01150000286958"/>
<organism evidence="15 16">
    <name type="scientific">Esox lucius</name>
    <name type="common">Northern pike</name>
    <dbReference type="NCBI Taxonomy" id="8010"/>
    <lineage>
        <taxon>Eukaryota</taxon>
        <taxon>Metazoa</taxon>
        <taxon>Chordata</taxon>
        <taxon>Craniata</taxon>
        <taxon>Vertebrata</taxon>
        <taxon>Euteleostomi</taxon>
        <taxon>Actinopterygii</taxon>
        <taxon>Neopterygii</taxon>
        <taxon>Teleostei</taxon>
        <taxon>Protacanthopterygii</taxon>
        <taxon>Esociformes</taxon>
        <taxon>Esocidae</taxon>
        <taxon>Esox</taxon>
    </lineage>
</organism>
<feature type="region of interest" description="Disordered" evidence="13">
    <location>
        <begin position="66"/>
        <end position="107"/>
    </location>
</feature>
<dbReference type="FunFam" id="3.30.160.60:FF:001498">
    <property type="entry name" value="Zinc finger protein 404"/>
    <property type="match status" value="1"/>
</dbReference>
<comment type="function">
    <text evidence="1">May be involved in transcriptional regulation.</text>
</comment>
<keyword evidence="11" id="KW-0539">Nucleus</keyword>
<dbReference type="GO" id="GO:0008270">
    <property type="term" value="F:zinc ion binding"/>
    <property type="evidence" value="ECO:0007669"/>
    <property type="project" value="UniProtKB-KW"/>
</dbReference>
<evidence type="ECO:0000259" key="14">
    <source>
        <dbReference type="PROSITE" id="PS50157"/>
    </source>
</evidence>
<evidence type="ECO:0000256" key="3">
    <source>
        <dbReference type="ARBA" id="ARBA00006991"/>
    </source>
</evidence>
<proteinExistence type="inferred from homology"/>
<keyword evidence="8" id="KW-0805">Transcription regulation</keyword>
<feature type="domain" description="C2H2-type" evidence="14">
    <location>
        <begin position="197"/>
        <end position="224"/>
    </location>
</feature>
<keyword evidence="7" id="KW-0862">Zinc</keyword>
<dbReference type="FunFam" id="3.30.160.60:FF:000624">
    <property type="entry name" value="zinc finger protein 697"/>
    <property type="match status" value="1"/>
</dbReference>
<evidence type="ECO:0000256" key="10">
    <source>
        <dbReference type="ARBA" id="ARBA00023163"/>
    </source>
</evidence>
<dbReference type="FunFam" id="3.30.160.60:FF:000097">
    <property type="entry name" value="Zinc finger protein"/>
    <property type="match status" value="1"/>
</dbReference>
<feature type="compositionally biased region" description="Basic and acidic residues" evidence="13">
    <location>
        <begin position="91"/>
        <end position="107"/>
    </location>
</feature>
<protein>
    <recommendedName>
        <fullName evidence="14">C2H2-type domain-containing protein</fullName>
    </recommendedName>
</protein>
<dbReference type="RefSeq" id="XP_012995773.2">
    <property type="nucleotide sequence ID" value="XM_013140319.3"/>
</dbReference>
<evidence type="ECO:0000256" key="11">
    <source>
        <dbReference type="ARBA" id="ARBA00023242"/>
    </source>
</evidence>
<comment type="similarity">
    <text evidence="3">Belongs to the krueppel C2H2-type zinc-finger protein family.</text>
</comment>
<evidence type="ECO:0000256" key="6">
    <source>
        <dbReference type="ARBA" id="ARBA00022771"/>
    </source>
</evidence>
<evidence type="ECO:0000256" key="5">
    <source>
        <dbReference type="ARBA" id="ARBA00022737"/>
    </source>
</evidence>
<reference evidence="15" key="2">
    <citation type="submission" date="2025-08" db="UniProtKB">
        <authorList>
            <consortium name="Ensembl"/>
        </authorList>
    </citation>
    <scope>IDENTIFICATION</scope>
</reference>
<name>A0AAY5K6H6_ESOLU</name>
<dbReference type="InterPro" id="IPR036236">
    <property type="entry name" value="Znf_C2H2_sf"/>
</dbReference>
<dbReference type="GO" id="GO:0003677">
    <property type="term" value="F:DNA binding"/>
    <property type="evidence" value="ECO:0007669"/>
    <property type="project" value="UniProtKB-KW"/>
</dbReference>
<dbReference type="Gene3D" id="3.30.160.60">
    <property type="entry name" value="Classic Zinc Finger"/>
    <property type="match status" value="5"/>
</dbReference>
<evidence type="ECO:0000313" key="16">
    <source>
        <dbReference type="Proteomes" id="UP000265140"/>
    </source>
</evidence>
<dbReference type="SUPFAM" id="SSF57667">
    <property type="entry name" value="beta-beta-alpha zinc fingers"/>
    <property type="match status" value="3"/>
</dbReference>
<evidence type="ECO:0000256" key="1">
    <source>
        <dbReference type="ARBA" id="ARBA00003767"/>
    </source>
</evidence>
<dbReference type="InterPro" id="IPR013087">
    <property type="entry name" value="Znf_C2H2_type"/>
</dbReference>
<dbReference type="Proteomes" id="UP000265140">
    <property type="component" value="Chromosome 24"/>
</dbReference>
<dbReference type="PROSITE" id="PS00028">
    <property type="entry name" value="ZINC_FINGER_C2H2_1"/>
    <property type="match status" value="5"/>
</dbReference>
<evidence type="ECO:0000256" key="13">
    <source>
        <dbReference type="SAM" id="MobiDB-lite"/>
    </source>
</evidence>
<evidence type="ECO:0000256" key="12">
    <source>
        <dbReference type="PROSITE-ProRule" id="PRU00042"/>
    </source>
</evidence>
<keyword evidence="16" id="KW-1185">Reference proteome</keyword>
<feature type="domain" description="C2H2-type" evidence="14">
    <location>
        <begin position="281"/>
        <end position="308"/>
    </location>
</feature>
<evidence type="ECO:0000256" key="9">
    <source>
        <dbReference type="ARBA" id="ARBA00023125"/>
    </source>
</evidence>
<dbReference type="PANTHER" id="PTHR24394">
    <property type="entry name" value="ZINC FINGER PROTEIN"/>
    <property type="match status" value="1"/>
</dbReference>
<reference evidence="15 16" key="1">
    <citation type="submission" date="2020-02" db="EMBL/GenBank/DDBJ databases">
        <title>Esox lucius (northern pike) genome, fEsoLuc1, primary haplotype.</title>
        <authorList>
            <person name="Myers G."/>
            <person name="Karagic N."/>
            <person name="Meyer A."/>
            <person name="Pippel M."/>
            <person name="Reichard M."/>
            <person name="Winkler S."/>
            <person name="Tracey A."/>
            <person name="Sims Y."/>
            <person name="Howe K."/>
            <person name="Rhie A."/>
            <person name="Formenti G."/>
            <person name="Durbin R."/>
            <person name="Fedrigo O."/>
            <person name="Jarvis E.D."/>
        </authorList>
    </citation>
    <scope>NUCLEOTIDE SEQUENCE [LARGE SCALE GENOMIC DNA]</scope>
</reference>
<dbReference type="FunFam" id="3.30.160.60:FF:000417">
    <property type="entry name" value="Zinc finger protein"/>
    <property type="match status" value="1"/>
</dbReference>
<dbReference type="GeneID" id="105006769"/>
<dbReference type="SMART" id="SM00355">
    <property type="entry name" value="ZnF_C2H2"/>
    <property type="match status" value="5"/>
</dbReference>
<dbReference type="PANTHER" id="PTHR24394:SF48">
    <property type="entry name" value="ZINC FINGER PROTEIN 771"/>
    <property type="match status" value="1"/>
</dbReference>
<keyword evidence="4" id="KW-0479">Metal-binding</keyword>
<evidence type="ECO:0000256" key="4">
    <source>
        <dbReference type="ARBA" id="ARBA00022723"/>
    </source>
</evidence>
<evidence type="ECO:0000256" key="8">
    <source>
        <dbReference type="ARBA" id="ARBA00023015"/>
    </source>
</evidence>
<keyword evidence="9" id="KW-0238">DNA-binding</keyword>
<dbReference type="GO" id="GO:0005634">
    <property type="term" value="C:nucleus"/>
    <property type="evidence" value="ECO:0007669"/>
    <property type="project" value="UniProtKB-SubCell"/>
</dbReference>
<feature type="domain" description="C2H2-type" evidence="14">
    <location>
        <begin position="309"/>
        <end position="332"/>
    </location>
</feature>